<evidence type="ECO:0000259" key="5">
    <source>
        <dbReference type="Pfam" id="PF01266"/>
    </source>
</evidence>
<keyword evidence="4" id="KW-0560">Oxidoreductase</keyword>
<dbReference type="Gene3D" id="3.30.9.10">
    <property type="entry name" value="D-Amino Acid Oxidase, subunit A, domain 2"/>
    <property type="match status" value="1"/>
</dbReference>
<dbReference type="Pfam" id="PF01266">
    <property type="entry name" value="DAO"/>
    <property type="match status" value="1"/>
</dbReference>
<organism evidence="6 7">
    <name type="scientific">Streptomyces parvus</name>
    <dbReference type="NCBI Taxonomy" id="66428"/>
    <lineage>
        <taxon>Bacteria</taxon>
        <taxon>Bacillati</taxon>
        <taxon>Actinomycetota</taxon>
        <taxon>Actinomycetes</taxon>
        <taxon>Kitasatosporales</taxon>
        <taxon>Streptomycetaceae</taxon>
        <taxon>Streptomyces</taxon>
    </lineage>
</organism>
<gene>
    <name evidence="6" type="ORF">G3I50_04080</name>
</gene>
<dbReference type="EMBL" id="JAAGMP010000209">
    <property type="protein sequence ID" value="NEC17445.1"/>
    <property type="molecule type" value="Genomic_DNA"/>
</dbReference>
<comment type="caution">
    <text evidence="6">The sequence shown here is derived from an EMBL/GenBank/DDBJ whole genome shotgun (WGS) entry which is preliminary data.</text>
</comment>
<evidence type="ECO:0000256" key="3">
    <source>
        <dbReference type="ARBA" id="ARBA00022827"/>
    </source>
</evidence>
<dbReference type="SUPFAM" id="SSF54373">
    <property type="entry name" value="FAD-linked reductases, C-terminal domain"/>
    <property type="match status" value="1"/>
</dbReference>
<dbReference type="SUPFAM" id="SSF51905">
    <property type="entry name" value="FAD/NAD(P)-binding domain"/>
    <property type="match status" value="1"/>
</dbReference>
<dbReference type="GO" id="GO:0008115">
    <property type="term" value="F:sarcosine oxidase activity"/>
    <property type="evidence" value="ECO:0007669"/>
    <property type="project" value="TreeGrafter"/>
</dbReference>
<keyword evidence="2" id="KW-0285">Flavoprotein</keyword>
<dbReference type="InterPro" id="IPR045170">
    <property type="entry name" value="MTOX"/>
</dbReference>
<dbReference type="GO" id="GO:0050660">
    <property type="term" value="F:flavin adenine dinucleotide binding"/>
    <property type="evidence" value="ECO:0007669"/>
    <property type="project" value="InterPro"/>
</dbReference>
<comment type="cofactor">
    <cofactor evidence="1">
        <name>FAD</name>
        <dbReference type="ChEBI" id="CHEBI:57692"/>
    </cofactor>
</comment>
<sequence length="369" mass="38885">MSADTDLLVIGGGLMGSATAWAASRRGLSVTLAEQYAPGHTRGSSHGSARIVRRTYDDPAYTRLTGRAFELWRELELDADTGLLRMLGGLDFGGRHYLDAITAELDGAGVPHEILGAGEAEERWPGLRFEGRVVHHPQAGTVDADGAIAAFHSTAAKRGARLLFGRPVRKLSVVPGGVLAELADGSALSASQVVVAAGAWLSGLLGGLVELPRLTVTEQQVFHFPRLDPSAPPWPSVVHESGHGIYHLQGGRDGGPGDDRKIGAHYGGRATTAERRTGVISPADRAAMADYVRRWIPGCEPTPRGEATCLYTSTPDENFLLDRVGPVVACSPCSGHGAKFAPLIGELAADLVTGADTLPEMFKLASHLT</sequence>
<evidence type="ECO:0000313" key="7">
    <source>
        <dbReference type="Proteomes" id="UP000469670"/>
    </source>
</evidence>
<proteinExistence type="predicted"/>
<evidence type="ECO:0000313" key="6">
    <source>
        <dbReference type="EMBL" id="NEC17445.1"/>
    </source>
</evidence>
<dbReference type="Proteomes" id="UP000469670">
    <property type="component" value="Unassembled WGS sequence"/>
</dbReference>
<protein>
    <submittedName>
        <fullName evidence="6">FAD-dependent oxidoreductase</fullName>
    </submittedName>
</protein>
<reference evidence="6 7" key="1">
    <citation type="submission" date="2020-01" db="EMBL/GenBank/DDBJ databases">
        <title>Insect and environment-associated Actinomycetes.</title>
        <authorList>
            <person name="Currrie C."/>
            <person name="Chevrette M."/>
            <person name="Carlson C."/>
            <person name="Stubbendieck R."/>
            <person name="Wendt-Pienkowski E."/>
        </authorList>
    </citation>
    <scope>NUCLEOTIDE SEQUENCE [LARGE SCALE GENOMIC DNA]</scope>
    <source>
        <strain evidence="6 7">SID7590</strain>
    </source>
</reference>
<dbReference type="AlphaFoldDB" id="A0A7K3RQI7"/>
<accession>A0A7K3RQI7</accession>
<dbReference type="Gene3D" id="3.50.50.60">
    <property type="entry name" value="FAD/NAD(P)-binding domain"/>
    <property type="match status" value="1"/>
</dbReference>
<evidence type="ECO:0000256" key="1">
    <source>
        <dbReference type="ARBA" id="ARBA00001974"/>
    </source>
</evidence>
<dbReference type="PANTHER" id="PTHR10961">
    <property type="entry name" value="PEROXISOMAL SARCOSINE OXIDASE"/>
    <property type="match status" value="1"/>
</dbReference>
<keyword evidence="3" id="KW-0274">FAD</keyword>
<feature type="domain" description="FAD dependent oxidoreductase" evidence="5">
    <location>
        <begin position="6"/>
        <end position="351"/>
    </location>
</feature>
<dbReference type="RefSeq" id="WP_164199871.1">
    <property type="nucleotide sequence ID" value="NZ_JAAGMP010000209.1"/>
</dbReference>
<evidence type="ECO:0000256" key="2">
    <source>
        <dbReference type="ARBA" id="ARBA00022630"/>
    </source>
</evidence>
<dbReference type="InterPro" id="IPR036188">
    <property type="entry name" value="FAD/NAD-bd_sf"/>
</dbReference>
<dbReference type="PANTHER" id="PTHR10961:SF7">
    <property type="entry name" value="FAD DEPENDENT OXIDOREDUCTASE DOMAIN-CONTAINING PROTEIN"/>
    <property type="match status" value="1"/>
</dbReference>
<dbReference type="InterPro" id="IPR006076">
    <property type="entry name" value="FAD-dep_OxRdtase"/>
</dbReference>
<name>A0A7K3RQI7_9ACTN</name>
<evidence type="ECO:0000256" key="4">
    <source>
        <dbReference type="ARBA" id="ARBA00023002"/>
    </source>
</evidence>